<name>A0A1E5RK24_HANUV</name>
<keyword evidence="3" id="KW-0813">Transport</keyword>
<keyword evidence="6" id="KW-0029">Amino-acid transport</keyword>
<dbReference type="Gene3D" id="1.20.1740.10">
    <property type="entry name" value="Amino acid/polyamine transporter I"/>
    <property type="match status" value="1"/>
</dbReference>
<feature type="transmembrane region" description="Helical" evidence="9">
    <location>
        <begin position="93"/>
        <end position="112"/>
    </location>
</feature>
<evidence type="ECO:0000313" key="12">
    <source>
        <dbReference type="Proteomes" id="UP000095358"/>
    </source>
</evidence>
<dbReference type="GO" id="GO:0005886">
    <property type="term" value="C:plasma membrane"/>
    <property type="evidence" value="ECO:0007669"/>
    <property type="project" value="UniProtKB-SubCell"/>
</dbReference>
<dbReference type="PANTHER" id="PTHR43341">
    <property type="entry name" value="AMINO ACID PERMEASE"/>
    <property type="match status" value="1"/>
</dbReference>
<dbReference type="InterPro" id="IPR004840">
    <property type="entry name" value="Amino_acid_permease_CS"/>
</dbReference>
<evidence type="ECO:0000256" key="2">
    <source>
        <dbReference type="ARBA" id="ARBA00006983"/>
    </source>
</evidence>
<feature type="domain" description="Amino acid permease/ SLC12A" evidence="10">
    <location>
        <begin position="90"/>
        <end position="555"/>
    </location>
</feature>
<feature type="transmembrane region" description="Helical" evidence="9">
    <location>
        <begin position="118"/>
        <end position="138"/>
    </location>
</feature>
<sequence length="601" mass="65805">MSSIEEEEKKNQVISQVHPILSGDVMSARIENVRSQLEWEPSPEKSGWQNFKDSFKRVNVEEIDPNLSIAEKIAIKTARTPLKRRLKNRHLQMIAIGGAIGTGLFVGSGSSLRHSGPAGVLIGYFISATFILCVICGLGELSVEFPVTGGYATYTTRFIDESYGFASNLINLVGGWATLPLEMVSASITVNYWNTPKKYRDGFVALFYVVIMSINLFGVKGYGEAEFIFSAIKVTCVVGFIFLGIILVCGGGPNGHYIGGTMWKSPYGAFVGESGAERFKTVITVFVSAAFAYGGVEMTGMAAAETMNPRKSLPRAAKQVFWRIAIFYIVALTLIGLLVSHKDPRLIGTSSADAAASPFVIAIVSHGIKGLPSVINVVICIAVLSVGNAGIFGTSRNMVAMTEMGQLPKWTNFNYIDRRGRPIVALGVMAVFGAIAFIAASPKEGEVFTWLLSLSGLSTLICWFGISLAHIRFRHGLKAQGRSTNELCFASPTGIYGSYYACTIIAIIIGLTFWTSLWPYKTAPNVQDFFESYLSGPLFLVIYISHKIYRRNWKLLIPASELDIDTGRRETDIEQLIADIAQEKAEIAAKPIYKRMYYTIC</sequence>
<feature type="transmembrane region" description="Helical" evidence="9">
    <location>
        <begin position="494"/>
        <end position="517"/>
    </location>
</feature>
<feature type="transmembrane region" description="Helical" evidence="9">
    <location>
        <begin position="423"/>
        <end position="441"/>
    </location>
</feature>
<dbReference type="PANTHER" id="PTHR43341:SF1">
    <property type="entry name" value="GENERAL AMINO-ACID PERMEASE GAP1"/>
    <property type="match status" value="1"/>
</dbReference>
<dbReference type="InterPro" id="IPR004762">
    <property type="entry name" value="Amino_acid_permease_fungi"/>
</dbReference>
<evidence type="ECO:0000256" key="8">
    <source>
        <dbReference type="ARBA" id="ARBA00023136"/>
    </source>
</evidence>
<feature type="transmembrane region" description="Helical" evidence="9">
    <location>
        <begin position="282"/>
        <end position="300"/>
    </location>
</feature>
<keyword evidence="7 9" id="KW-1133">Transmembrane helix</keyword>
<comment type="caution">
    <text evidence="11">The sequence shown here is derived from an EMBL/GenBank/DDBJ whole genome shotgun (WGS) entry which is preliminary data.</text>
</comment>
<gene>
    <name evidence="11" type="ORF">AWRI3580_g2692</name>
</gene>
<evidence type="ECO:0000256" key="5">
    <source>
        <dbReference type="ARBA" id="ARBA00022692"/>
    </source>
</evidence>
<dbReference type="InterPro" id="IPR050524">
    <property type="entry name" value="APC_YAT"/>
</dbReference>
<keyword evidence="5 9" id="KW-0812">Transmembrane</keyword>
<feature type="transmembrane region" description="Helical" evidence="9">
    <location>
        <begin position="374"/>
        <end position="394"/>
    </location>
</feature>
<dbReference type="VEuPathDB" id="FungiDB:AWRI3580_g2692"/>
<dbReference type="AlphaFoldDB" id="A0A1E5RK24"/>
<keyword evidence="4" id="KW-1003">Cell membrane</keyword>
<dbReference type="Proteomes" id="UP000095358">
    <property type="component" value="Unassembled WGS sequence"/>
</dbReference>
<accession>A0A1E5RK24</accession>
<dbReference type="InterPro" id="IPR004841">
    <property type="entry name" value="AA-permease/SLC12A_dom"/>
</dbReference>
<evidence type="ECO:0000256" key="1">
    <source>
        <dbReference type="ARBA" id="ARBA00004651"/>
    </source>
</evidence>
<dbReference type="PIRSF" id="PIRSF006060">
    <property type="entry name" value="AA_transporter"/>
    <property type="match status" value="1"/>
</dbReference>
<evidence type="ECO:0000313" key="11">
    <source>
        <dbReference type="EMBL" id="OEJ87260.1"/>
    </source>
</evidence>
<feature type="transmembrane region" description="Helical" evidence="9">
    <location>
        <begin position="529"/>
        <end position="546"/>
    </location>
</feature>
<dbReference type="Pfam" id="PF00324">
    <property type="entry name" value="AA_permease"/>
    <property type="match status" value="1"/>
</dbReference>
<comment type="subcellular location">
    <subcellularLocation>
        <location evidence="1">Cell membrane</location>
        <topology evidence="1">Multi-pass membrane protein</topology>
    </subcellularLocation>
</comment>
<evidence type="ECO:0000256" key="6">
    <source>
        <dbReference type="ARBA" id="ARBA00022970"/>
    </source>
</evidence>
<evidence type="ECO:0000256" key="7">
    <source>
        <dbReference type="ARBA" id="ARBA00022989"/>
    </source>
</evidence>
<organism evidence="11 12">
    <name type="scientific">Hanseniaspora uvarum</name>
    <name type="common">Yeast</name>
    <name type="synonym">Kloeckera apiculata</name>
    <dbReference type="NCBI Taxonomy" id="29833"/>
    <lineage>
        <taxon>Eukaryota</taxon>
        <taxon>Fungi</taxon>
        <taxon>Dikarya</taxon>
        <taxon>Ascomycota</taxon>
        <taxon>Saccharomycotina</taxon>
        <taxon>Saccharomycetes</taxon>
        <taxon>Saccharomycodales</taxon>
        <taxon>Saccharomycodaceae</taxon>
        <taxon>Hanseniaspora</taxon>
    </lineage>
</organism>
<comment type="similarity">
    <text evidence="2">Belongs to the amino acid-polyamine-organocation (APC) superfamily. YAT (TC 2.A.3.10) family.</text>
</comment>
<keyword evidence="8 9" id="KW-0472">Membrane</keyword>
<dbReference type="STRING" id="29833.A0A1E5RK24"/>
<dbReference type="GO" id="GO:0015171">
    <property type="term" value="F:amino acid transmembrane transporter activity"/>
    <property type="evidence" value="ECO:0007669"/>
    <property type="project" value="TreeGrafter"/>
</dbReference>
<dbReference type="PROSITE" id="PS00218">
    <property type="entry name" value="AMINO_ACID_PERMEASE_1"/>
    <property type="match status" value="1"/>
</dbReference>
<protein>
    <submittedName>
        <fullName evidence="11">General amino-acid permease GAP1</fullName>
    </submittedName>
</protein>
<dbReference type="FunFam" id="1.20.1740.10:FF:000017">
    <property type="entry name" value="Amino acid permease"/>
    <property type="match status" value="1"/>
</dbReference>
<feature type="transmembrane region" description="Helical" evidence="9">
    <location>
        <begin position="203"/>
        <end position="222"/>
    </location>
</feature>
<feature type="transmembrane region" description="Helical" evidence="9">
    <location>
        <begin position="346"/>
        <end position="368"/>
    </location>
</feature>
<reference evidence="12" key="1">
    <citation type="journal article" date="2016" name="Genome Announc.">
        <title>Genome sequences of three species of Hanseniaspora isolated from spontaneous wine fermentations.</title>
        <authorList>
            <person name="Sternes P.R."/>
            <person name="Lee D."/>
            <person name="Kutyna D.R."/>
            <person name="Borneman A.R."/>
        </authorList>
    </citation>
    <scope>NUCLEOTIDE SEQUENCE [LARGE SCALE GENOMIC DNA]</scope>
    <source>
        <strain evidence="12">AWRI3580</strain>
    </source>
</reference>
<evidence type="ECO:0000256" key="9">
    <source>
        <dbReference type="SAM" id="Phobius"/>
    </source>
</evidence>
<proteinExistence type="inferred from homology"/>
<keyword evidence="12" id="KW-1185">Reference proteome</keyword>
<evidence type="ECO:0000256" key="3">
    <source>
        <dbReference type="ARBA" id="ARBA00022448"/>
    </source>
</evidence>
<dbReference type="EMBL" id="LPNN01000005">
    <property type="protein sequence ID" value="OEJ87260.1"/>
    <property type="molecule type" value="Genomic_DNA"/>
</dbReference>
<dbReference type="OrthoDB" id="10062876at2759"/>
<dbReference type="NCBIfam" id="TIGR00913">
    <property type="entry name" value="2A0310"/>
    <property type="match status" value="1"/>
</dbReference>
<feature type="transmembrane region" description="Helical" evidence="9">
    <location>
        <begin position="320"/>
        <end position="339"/>
    </location>
</feature>
<evidence type="ECO:0000259" key="10">
    <source>
        <dbReference type="Pfam" id="PF00324"/>
    </source>
</evidence>
<evidence type="ECO:0000256" key="4">
    <source>
        <dbReference type="ARBA" id="ARBA00022475"/>
    </source>
</evidence>
<feature type="transmembrane region" description="Helical" evidence="9">
    <location>
        <begin position="447"/>
        <end position="473"/>
    </location>
</feature>
<feature type="transmembrane region" description="Helical" evidence="9">
    <location>
        <begin position="228"/>
        <end position="249"/>
    </location>
</feature>